<feature type="compositionally biased region" description="Basic and acidic residues" evidence="3">
    <location>
        <begin position="489"/>
        <end position="499"/>
    </location>
</feature>
<feature type="domain" description="N-terminal Ras-GEF" evidence="5">
    <location>
        <begin position="72"/>
        <end position="202"/>
    </location>
</feature>
<dbReference type="InterPro" id="IPR019804">
    <property type="entry name" value="Ras_G-nucl-exch_fac_CS"/>
</dbReference>
<evidence type="ECO:0000313" key="7">
    <source>
        <dbReference type="Proteomes" id="UP000694557"/>
    </source>
</evidence>
<evidence type="ECO:0000259" key="5">
    <source>
        <dbReference type="PROSITE" id="PS50212"/>
    </source>
</evidence>
<dbReference type="InterPro" id="IPR008937">
    <property type="entry name" value="Ras-like_GEF"/>
</dbReference>
<name>A0A8C7IRK5_ONCKI</name>
<feature type="region of interest" description="Disordered" evidence="3">
    <location>
        <begin position="485"/>
        <end position="511"/>
    </location>
</feature>
<dbReference type="InterPro" id="IPR001895">
    <property type="entry name" value="RASGEF_cat_dom"/>
</dbReference>
<evidence type="ECO:0000313" key="6">
    <source>
        <dbReference type="Ensembl" id="ENSOKIP00005075515.1"/>
    </source>
</evidence>
<evidence type="ECO:0000256" key="1">
    <source>
        <dbReference type="ARBA" id="ARBA00022658"/>
    </source>
</evidence>
<dbReference type="GeneTree" id="ENSGT00940000155816"/>
<dbReference type="SUPFAM" id="SSF48366">
    <property type="entry name" value="Ras GEF"/>
    <property type="match status" value="1"/>
</dbReference>
<reference evidence="6" key="2">
    <citation type="submission" date="2025-09" db="UniProtKB">
        <authorList>
            <consortium name="Ensembl"/>
        </authorList>
    </citation>
    <scope>IDENTIFICATION</scope>
</reference>
<dbReference type="PROSITE" id="PS00720">
    <property type="entry name" value="RASGEF"/>
    <property type="match status" value="1"/>
</dbReference>
<sequence>SGINRLIPACSRISSSKDMRQWHSQFLHFQSLYQVNMPPTTPYAGKFSPYNNDNLHKYHQPMEASYGDMCYHDNSLVSGSLEALIQHLVPTVDYYPDRSYVFTFLLSSRLFLNPYELMSRVCHLCVEQHRSGDLLLDKIRIRDVAPKIVQLLTEWTETFPYDFRDERMMRCLKEMSHHLARGDEYSWRAMQQMTQRLIRRLAALGQYEEAIATLNASAAERPAALKTKQHNGQRSDVLSISDDAFILAQQLTHIELDRLSFIGPEEFIQAFGVKDPLDNHKFLRKRKTTNLEAYVAWFNRLSYLVATEICMPVKKKHRARALEFFIDVARECFNIGNFNSLMAIITGMNMSPVSRLKKTWSKVNTDKFDILEHQMDPSSNFSNYRTALRGATQRSITAHSNQEKIVIPFFSLLIKDIYFLNEGCASRLSNGHVNFEKLWDLAKQVSEFLVWRQVTCPFERDRKILQYLVTTPVFTEDELHLASYESEGPENHMEKDSRRSLRSSLLHREHR</sequence>
<dbReference type="InterPro" id="IPR000651">
    <property type="entry name" value="Ras-like_Gua-exchang_fac_N"/>
</dbReference>
<evidence type="ECO:0000256" key="3">
    <source>
        <dbReference type="SAM" id="MobiDB-lite"/>
    </source>
</evidence>
<dbReference type="PROSITE" id="PS50009">
    <property type="entry name" value="RASGEF_CAT"/>
    <property type="match status" value="1"/>
</dbReference>
<dbReference type="PANTHER" id="PTHR23113">
    <property type="entry name" value="GUANINE NUCLEOTIDE EXCHANGE FACTOR"/>
    <property type="match status" value="1"/>
</dbReference>
<dbReference type="GO" id="GO:0005085">
    <property type="term" value="F:guanyl-nucleotide exchange factor activity"/>
    <property type="evidence" value="ECO:0007669"/>
    <property type="project" value="UniProtKB-KW"/>
</dbReference>
<gene>
    <name evidence="6" type="primary">LOC109868657</name>
</gene>
<dbReference type="PANTHER" id="PTHR23113:SF197">
    <property type="entry name" value="RAS-GEF DOMAIN-CONTAINING FAMILY MEMBER 1B"/>
    <property type="match status" value="1"/>
</dbReference>
<dbReference type="Proteomes" id="UP000694557">
    <property type="component" value="Unassembled WGS sequence"/>
</dbReference>
<dbReference type="InterPro" id="IPR023578">
    <property type="entry name" value="Ras_GEF_dom_sf"/>
</dbReference>
<dbReference type="Gene3D" id="1.10.840.10">
    <property type="entry name" value="Ras guanine-nucleotide exchange factors catalytic domain"/>
    <property type="match status" value="1"/>
</dbReference>
<dbReference type="Pfam" id="PF00618">
    <property type="entry name" value="RasGEF_N"/>
    <property type="match status" value="1"/>
</dbReference>
<dbReference type="FunFam" id="1.10.840.10:FF:000008">
    <property type="entry name" value="Ras-GEF domain-containing family member 1B"/>
    <property type="match status" value="1"/>
</dbReference>
<dbReference type="Gene3D" id="1.20.870.10">
    <property type="entry name" value="Son of sevenless (SoS) protein Chain: S domain 1"/>
    <property type="match status" value="1"/>
</dbReference>
<dbReference type="SMART" id="SM00147">
    <property type="entry name" value="RasGEF"/>
    <property type="match status" value="1"/>
</dbReference>
<evidence type="ECO:0000256" key="2">
    <source>
        <dbReference type="PROSITE-ProRule" id="PRU00168"/>
    </source>
</evidence>
<dbReference type="GO" id="GO:0005886">
    <property type="term" value="C:plasma membrane"/>
    <property type="evidence" value="ECO:0007669"/>
    <property type="project" value="TreeGrafter"/>
</dbReference>
<keyword evidence="1 2" id="KW-0344">Guanine-nucleotide releasing factor</keyword>
<dbReference type="Ensembl" id="ENSOKIT00005080435.1">
    <property type="protein sequence ID" value="ENSOKIP00005075515.1"/>
    <property type="gene ID" value="ENSOKIG00005032503.1"/>
</dbReference>
<dbReference type="CDD" id="cd06224">
    <property type="entry name" value="REM"/>
    <property type="match status" value="1"/>
</dbReference>
<feature type="domain" description="Ras-GEF" evidence="4">
    <location>
        <begin position="243"/>
        <end position="489"/>
    </location>
</feature>
<protein>
    <submittedName>
        <fullName evidence="6">RasGEF domain family, member 1Bb</fullName>
    </submittedName>
</protein>
<proteinExistence type="predicted"/>
<organism evidence="6 7">
    <name type="scientific">Oncorhynchus kisutch</name>
    <name type="common">Coho salmon</name>
    <name type="synonym">Salmo kisutch</name>
    <dbReference type="NCBI Taxonomy" id="8019"/>
    <lineage>
        <taxon>Eukaryota</taxon>
        <taxon>Metazoa</taxon>
        <taxon>Chordata</taxon>
        <taxon>Craniata</taxon>
        <taxon>Vertebrata</taxon>
        <taxon>Euteleostomi</taxon>
        <taxon>Actinopterygii</taxon>
        <taxon>Neopterygii</taxon>
        <taxon>Teleostei</taxon>
        <taxon>Protacanthopterygii</taxon>
        <taxon>Salmoniformes</taxon>
        <taxon>Salmonidae</taxon>
        <taxon>Salmoninae</taxon>
        <taxon>Oncorhynchus</taxon>
    </lineage>
</organism>
<accession>A0A8C7IRK5</accession>
<dbReference type="PROSITE" id="PS50212">
    <property type="entry name" value="RASGEF_NTER"/>
    <property type="match status" value="1"/>
</dbReference>
<dbReference type="GO" id="GO:0007265">
    <property type="term" value="P:Ras protein signal transduction"/>
    <property type="evidence" value="ECO:0007669"/>
    <property type="project" value="TreeGrafter"/>
</dbReference>
<dbReference type="InterPro" id="IPR036964">
    <property type="entry name" value="RASGEF_cat_dom_sf"/>
</dbReference>
<reference evidence="6" key="1">
    <citation type="submission" date="2025-08" db="UniProtKB">
        <authorList>
            <consortium name="Ensembl"/>
        </authorList>
    </citation>
    <scope>IDENTIFICATION</scope>
</reference>
<dbReference type="CDD" id="cd00155">
    <property type="entry name" value="RasGEF"/>
    <property type="match status" value="1"/>
</dbReference>
<dbReference type="Pfam" id="PF00617">
    <property type="entry name" value="RasGEF"/>
    <property type="match status" value="1"/>
</dbReference>
<dbReference type="FunFam" id="1.20.870.10:FF:000007">
    <property type="entry name" value="Ras-GEF domain-containing family member 1B"/>
    <property type="match status" value="1"/>
</dbReference>
<keyword evidence="7" id="KW-1185">Reference proteome</keyword>
<dbReference type="AlphaFoldDB" id="A0A8C7IRK5"/>
<evidence type="ECO:0000259" key="4">
    <source>
        <dbReference type="PROSITE" id="PS50009"/>
    </source>
</evidence>